<evidence type="ECO:0000256" key="4">
    <source>
        <dbReference type="ARBA" id="ARBA00022840"/>
    </source>
</evidence>
<dbReference type="GO" id="GO:0005524">
    <property type="term" value="F:ATP binding"/>
    <property type="evidence" value="ECO:0007669"/>
    <property type="project" value="UniProtKB-KW"/>
</dbReference>
<dbReference type="Pfam" id="PF00005">
    <property type="entry name" value="ABC_tran"/>
    <property type="match status" value="1"/>
</dbReference>
<evidence type="ECO:0000313" key="6">
    <source>
        <dbReference type="EMBL" id="MDR6225598.1"/>
    </source>
</evidence>
<evidence type="ECO:0000256" key="3">
    <source>
        <dbReference type="ARBA" id="ARBA00022741"/>
    </source>
</evidence>
<gene>
    <name evidence="6" type="ORF">JOE21_001596</name>
</gene>
<comment type="similarity">
    <text evidence="1">Belongs to the ABC transporter superfamily.</text>
</comment>
<evidence type="ECO:0000256" key="2">
    <source>
        <dbReference type="ARBA" id="ARBA00022448"/>
    </source>
</evidence>
<dbReference type="InterPro" id="IPR027417">
    <property type="entry name" value="P-loop_NTPase"/>
</dbReference>
<evidence type="ECO:0000313" key="7">
    <source>
        <dbReference type="Proteomes" id="UP001185012"/>
    </source>
</evidence>
<dbReference type="Gene3D" id="3.40.50.300">
    <property type="entry name" value="P-loop containing nucleotide triphosphate hydrolases"/>
    <property type="match status" value="1"/>
</dbReference>
<reference evidence="6 7" key="1">
    <citation type="submission" date="2023-07" db="EMBL/GenBank/DDBJ databases">
        <title>Genomic Encyclopedia of Type Strains, Phase IV (KMG-IV): sequencing the most valuable type-strain genomes for metagenomic binning, comparative biology and taxonomic classification.</title>
        <authorList>
            <person name="Goeker M."/>
        </authorList>
    </citation>
    <scope>NUCLEOTIDE SEQUENCE [LARGE SCALE GENOMIC DNA]</scope>
    <source>
        <strain evidence="6 7">DSM 45903</strain>
    </source>
</reference>
<proteinExistence type="inferred from homology"/>
<dbReference type="InterPro" id="IPR017871">
    <property type="entry name" value="ABC_transporter-like_CS"/>
</dbReference>
<dbReference type="SUPFAM" id="SSF52540">
    <property type="entry name" value="P-loop containing nucleoside triphosphate hydrolases"/>
    <property type="match status" value="1"/>
</dbReference>
<accession>A0ABU1ILF0</accession>
<organism evidence="6 7">
    <name type="scientific">Desmospora profundinema</name>
    <dbReference type="NCBI Taxonomy" id="1571184"/>
    <lineage>
        <taxon>Bacteria</taxon>
        <taxon>Bacillati</taxon>
        <taxon>Bacillota</taxon>
        <taxon>Bacilli</taxon>
        <taxon>Bacillales</taxon>
        <taxon>Thermoactinomycetaceae</taxon>
        <taxon>Desmospora</taxon>
    </lineage>
</organism>
<sequence>MEYVIETNRLTKLYEGNKGCREITLQVPRGVVFGFLGPNGAGKSTFVRTLLGLIHPNSGTASLLGHPVPSIASRKKVGYLPELFRYPDWMTGRQLLDLHADLSEVPRVGRKKKISDLLEKVGLHQRGEDKIRGYSKGMQQRIGIATALISDPEVIFLDEPTSALDPIGRKEVRDMIREWREQGKTVFLNSHLLSEAETVCNHVAIINHGHLVVQGDWRQLSAVEPQVEVTVSDMDDYGWESFSGWGMKWEQIDQGEDRSTWLLTLSEEKQIPALVSALTDRGMKVYQVTPRQQSLEELFMYWVNRKENAAHVDHC</sequence>
<keyword evidence="4 6" id="KW-0067">ATP-binding</keyword>
<dbReference type="EMBL" id="JAVDQG010000003">
    <property type="protein sequence ID" value="MDR6225598.1"/>
    <property type="molecule type" value="Genomic_DNA"/>
</dbReference>
<dbReference type="SMART" id="SM00382">
    <property type="entry name" value="AAA"/>
    <property type="match status" value="1"/>
</dbReference>
<dbReference type="PROSITE" id="PS00211">
    <property type="entry name" value="ABC_TRANSPORTER_1"/>
    <property type="match status" value="1"/>
</dbReference>
<comment type="caution">
    <text evidence="6">The sequence shown here is derived from an EMBL/GenBank/DDBJ whole genome shotgun (WGS) entry which is preliminary data.</text>
</comment>
<protein>
    <submittedName>
        <fullName evidence="6">ABC-2 type transport system ATP-binding protein</fullName>
    </submittedName>
</protein>
<dbReference type="CDD" id="cd03230">
    <property type="entry name" value="ABC_DR_subfamily_A"/>
    <property type="match status" value="1"/>
</dbReference>
<dbReference type="InterPro" id="IPR003593">
    <property type="entry name" value="AAA+_ATPase"/>
</dbReference>
<keyword evidence="3" id="KW-0547">Nucleotide-binding</keyword>
<feature type="domain" description="ABC transporter" evidence="5">
    <location>
        <begin position="5"/>
        <end position="233"/>
    </location>
</feature>
<dbReference type="InterPro" id="IPR003439">
    <property type="entry name" value="ABC_transporter-like_ATP-bd"/>
</dbReference>
<dbReference type="RefSeq" id="WP_309864492.1">
    <property type="nucleotide sequence ID" value="NZ_JAVDQG010000003.1"/>
</dbReference>
<name>A0ABU1ILF0_9BACL</name>
<dbReference type="PANTHER" id="PTHR43335">
    <property type="entry name" value="ABC TRANSPORTER, ATP-BINDING PROTEIN"/>
    <property type="match status" value="1"/>
</dbReference>
<dbReference type="PROSITE" id="PS50893">
    <property type="entry name" value="ABC_TRANSPORTER_2"/>
    <property type="match status" value="1"/>
</dbReference>
<dbReference type="Proteomes" id="UP001185012">
    <property type="component" value="Unassembled WGS sequence"/>
</dbReference>
<evidence type="ECO:0000259" key="5">
    <source>
        <dbReference type="PROSITE" id="PS50893"/>
    </source>
</evidence>
<keyword evidence="7" id="KW-1185">Reference proteome</keyword>
<evidence type="ECO:0000256" key="1">
    <source>
        <dbReference type="ARBA" id="ARBA00005417"/>
    </source>
</evidence>
<keyword evidence="2" id="KW-0813">Transport</keyword>